<evidence type="ECO:0000313" key="1">
    <source>
        <dbReference type="Proteomes" id="UP000887565"/>
    </source>
</evidence>
<dbReference type="WBParaSite" id="nRc.2.0.1.t07328-RA">
    <property type="protein sequence ID" value="nRc.2.0.1.t07328-RA"/>
    <property type="gene ID" value="nRc.2.0.1.g07328"/>
</dbReference>
<name>A0A915I0I0_ROMCU</name>
<proteinExistence type="predicted"/>
<evidence type="ECO:0000313" key="2">
    <source>
        <dbReference type="WBParaSite" id="nRc.2.0.1.t07328-RA"/>
    </source>
</evidence>
<protein>
    <submittedName>
        <fullName evidence="2">Uncharacterized protein</fullName>
    </submittedName>
</protein>
<sequence>MYLNLNKNRNRLTSSTHALISSVVRFPFFEKSTFKASDLNSLNTFSTKRFFNRKFALTSGSLKSISFIRRLVSPLAPYWHMAKTKLIEDGEKHKFEFSAVVNDKYLTNLSANSHASILSHPICAAILKSAKRLDSPRNRKEPLTIEHRYGICLMTKLYLWDSTKE</sequence>
<reference evidence="2" key="1">
    <citation type="submission" date="2022-11" db="UniProtKB">
        <authorList>
            <consortium name="WormBaseParasite"/>
        </authorList>
    </citation>
    <scope>IDENTIFICATION</scope>
</reference>
<organism evidence="1 2">
    <name type="scientific">Romanomermis culicivorax</name>
    <name type="common">Nematode worm</name>
    <dbReference type="NCBI Taxonomy" id="13658"/>
    <lineage>
        <taxon>Eukaryota</taxon>
        <taxon>Metazoa</taxon>
        <taxon>Ecdysozoa</taxon>
        <taxon>Nematoda</taxon>
        <taxon>Enoplea</taxon>
        <taxon>Dorylaimia</taxon>
        <taxon>Mermithida</taxon>
        <taxon>Mermithoidea</taxon>
        <taxon>Mermithidae</taxon>
        <taxon>Romanomermis</taxon>
    </lineage>
</organism>
<keyword evidence="1" id="KW-1185">Reference proteome</keyword>
<dbReference type="Proteomes" id="UP000887565">
    <property type="component" value="Unplaced"/>
</dbReference>
<accession>A0A915I0I0</accession>
<dbReference type="AlphaFoldDB" id="A0A915I0I0"/>